<evidence type="ECO:0000313" key="2">
    <source>
        <dbReference type="EMBL" id="KAG7166436.1"/>
    </source>
</evidence>
<sequence>MSEAEGTKAEEPRKYANGFNRLFRTKKQIANARRENKSREREQKKKMKSEEAIKGEEELRGLGSSLQAVGGDSAVNTGWQGYGAFRKTRKKDLFWIMLDLHTGDYVYSSGAVITTKSSNKWSVTWPSFRRCLKESSKISAQINPMLIVLPSNKIRRDASVIGSLGDWTWQVQPLVKLHSSCVSGGFADFQTRIEGAKLVDLSLEVLEPPLTTSLTGKLRETLKETQCGCRSGLPTLKVWRDVKWSQKQQAMFTARGGEK</sequence>
<dbReference type="EMBL" id="JAHLQT010022531">
    <property type="protein sequence ID" value="KAG7166436.1"/>
    <property type="molecule type" value="Genomic_DNA"/>
</dbReference>
<feature type="compositionally biased region" description="Basic and acidic residues" evidence="1">
    <location>
        <begin position="32"/>
        <end position="54"/>
    </location>
</feature>
<protein>
    <submittedName>
        <fullName evidence="2">Uncharacterized protein</fullName>
    </submittedName>
</protein>
<feature type="non-terminal residue" evidence="2">
    <location>
        <position position="259"/>
    </location>
</feature>
<accession>A0A8J5K1D9</accession>
<proteinExistence type="predicted"/>
<feature type="compositionally biased region" description="Basic and acidic residues" evidence="1">
    <location>
        <begin position="1"/>
        <end position="14"/>
    </location>
</feature>
<comment type="caution">
    <text evidence="2">The sequence shown here is derived from an EMBL/GenBank/DDBJ whole genome shotgun (WGS) entry which is preliminary data.</text>
</comment>
<dbReference type="AlphaFoldDB" id="A0A8J5K1D9"/>
<gene>
    <name evidence="2" type="ORF">Hamer_G005537</name>
</gene>
<dbReference type="Proteomes" id="UP000747542">
    <property type="component" value="Unassembled WGS sequence"/>
</dbReference>
<reference evidence="2" key="1">
    <citation type="journal article" date="2021" name="Sci. Adv.">
        <title>The American lobster genome reveals insights on longevity, neural, and immune adaptations.</title>
        <authorList>
            <person name="Polinski J.M."/>
            <person name="Zimin A.V."/>
            <person name="Clark K.F."/>
            <person name="Kohn A.B."/>
            <person name="Sadowski N."/>
            <person name="Timp W."/>
            <person name="Ptitsyn A."/>
            <person name="Khanna P."/>
            <person name="Romanova D.Y."/>
            <person name="Williams P."/>
            <person name="Greenwood S.J."/>
            <person name="Moroz L.L."/>
            <person name="Walt D.R."/>
            <person name="Bodnar A.G."/>
        </authorList>
    </citation>
    <scope>NUCLEOTIDE SEQUENCE</scope>
    <source>
        <strain evidence="2">GMGI-L3</strain>
    </source>
</reference>
<feature type="region of interest" description="Disordered" evidence="1">
    <location>
        <begin position="1"/>
        <end position="20"/>
    </location>
</feature>
<organism evidence="2 3">
    <name type="scientific">Homarus americanus</name>
    <name type="common">American lobster</name>
    <dbReference type="NCBI Taxonomy" id="6706"/>
    <lineage>
        <taxon>Eukaryota</taxon>
        <taxon>Metazoa</taxon>
        <taxon>Ecdysozoa</taxon>
        <taxon>Arthropoda</taxon>
        <taxon>Crustacea</taxon>
        <taxon>Multicrustacea</taxon>
        <taxon>Malacostraca</taxon>
        <taxon>Eumalacostraca</taxon>
        <taxon>Eucarida</taxon>
        <taxon>Decapoda</taxon>
        <taxon>Pleocyemata</taxon>
        <taxon>Astacidea</taxon>
        <taxon>Nephropoidea</taxon>
        <taxon>Nephropidae</taxon>
        <taxon>Homarus</taxon>
    </lineage>
</organism>
<evidence type="ECO:0000256" key="1">
    <source>
        <dbReference type="SAM" id="MobiDB-lite"/>
    </source>
</evidence>
<name>A0A8J5K1D9_HOMAM</name>
<evidence type="ECO:0000313" key="3">
    <source>
        <dbReference type="Proteomes" id="UP000747542"/>
    </source>
</evidence>
<keyword evidence="3" id="KW-1185">Reference proteome</keyword>
<feature type="region of interest" description="Disordered" evidence="1">
    <location>
        <begin position="25"/>
        <end position="54"/>
    </location>
</feature>